<organism evidence="2 3">
    <name type="scientific">Caerostris extrusa</name>
    <name type="common">Bark spider</name>
    <name type="synonym">Caerostris bankana</name>
    <dbReference type="NCBI Taxonomy" id="172846"/>
    <lineage>
        <taxon>Eukaryota</taxon>
        <taxon>Metazoa</taxon>
        <taxon>Ecdysozoa</taxon>
        <taxon>Arthropoda</taxon>
        <taxon>Chelicerata</taxon>
        <taxon>Arachnida</taxon>
        <taxon>Araneae</taxon>
        <taxon>Araneomorphae</taxon>
        <taxon>Entelegynae</taxon>
        <taxon>Araneoidea</taxon>
        <taxon>Araneidae</taxon>
        <taxon>Caerostris</taxon>
    </lineage>
</organism>
<dbReference type="AlphaFoldDB" id="A0AAV4P877"/>
<sequence>MHFGVVCSKYLVANWLRECFLGFSHVQRKGEQINTLNTPLRRHSSSLLENALSLLDEPCRNDSRRNFQKVEKFHSKAMRKEEQARGTGVGKNDLLQSFGLSSPGKTKKEKRDGGIDCRILSMPKRAT</sequence>
<protein>
    <submittedName>
        <fullName evidence="2">Uncharacterized protein</fullName>
    </submittedName>
</protein>
<name>A0AAV4P877_CAEEX</name>
<feature type="compositionally biased region" description="Polar residues" evidence="1">
    <location>
        <begin position="94"/>
        <end position="104"/>
    </location>
</feature>
<feature type="region of interest" description="Disordered" evidence="1">
    <location>
        <begin position="73"/>
        <end position="127"/>
    </location>
</feature>
<reference evidence="2 3" key="1">
    <citation type="submission" date="2021-06" db="EMBL/GenBank/DDBJ databases">
        <title>Caerostris extrusa draft genome.</title>
        <authorList>
            <person name="Kono N."/>
            <person name="Arakawa K."/>
        </authorList>
    </citation>
    <scope>NUCLEOTIDE SEQUENCE [LARGE SCALE GENOMIC DNA]</scope>
</reference>
<accession>A0AAV4P877</accession>
<evidence type="ECO:0000313" key="3">
    <source>
        <dbReference type="Proteomes" id="UP001054945"/>
    </source>
</evidence>
<evidence type="ECO:0000313" key="2">
    <source>
        <dbReference type="EMBL" id="GIX93617.1"/>
    </source>
</evidence>
<gene>
    <name evidence="2" type="ORF">CEXT_341921</name>
</gene>
<proteinExistence type="predicted"/>
<dbReference type="Proteomes" id="UP001054945">
    <property type="component" value="Unassembled WGS sequence"/>
</dbReference>
<comment type="caution">
    <text evidence="2">The sequence shown here is derived from an EMBL/GenBank/DDBJ whole genome shotgun (WGS) entry which is preliminary data.</text>
</comment>
<dbReference type="EMBL" id="BPLR01004277">
    <property type="protein sequence ID" value="GIX93617.1"/>
    <property type="molecule type" value="Genomic_DNA"/>
</dbReference>
<keyword evidence="3" id="KW-1185">Reference proteome</keyword>
<evidence type="ECO:0000256" key="1">
    <source>
        <dbReference type="SAM" id="MobiDB-lite"/>
    </source>
</evidence>
<feature type="compositionally biased region" description="Basic and acidic residues" evidence="1">
    <location>
        <begin position="73"/>
        <end position="84"/>
    </location>
</feature>